<sequence>MQDKDRFCCVSCGSMCILHEADLLFRTGFFRGIHPLGCCKACSGTLSREDMLECAETMSGQGKRNVLHIPTNTQYNDSAAVPEVLYTTNYLPAYS</sequence>
<name>A0ABM9CDL8_9BACL</name>
<keyword evidence="2" id="KW-1185">Reference proteome</keyword>
<dbReference type="EMBL" id="CAKMMF010000018">
    <property type="protein sequence ID" value="CAH1210883.1"/>
    <property type="molecule type" value="Genomic_DNA"/>
</dbReference>
<gene>
    <name evidence="1" type="ORF">PAECIP111893_03315</name>
</gene>
<reference evidence="1" key="1">
    <citation type="submission" date="2022-01" db="EMBL/GenBank/DDBJ databases">
        <authorList>
            <person name="Criscuolo A."/>
        </authorList>
    </citation>
    <scope>NUCLEOTIDE SEQUENCE</scope>
    <source>
        <strain evidence="1">CIP111893</strain>
    </source>
</reference>
<accession>A0ABM9CDL8</accession>
<comment type="caution">
    <text evidence="1">The sequence shown here is derived from an EMBL/GenBank/DDBJ whole genome shotgun (WGS) entry which is preliminary data.</text>
</comment>
<dbReference type="RefSeq" id="WP_236343647.1">
    <property type="nucleotide sequence ID" value="NZ_CAKMMF010000018.1"/>
</dbReference>
<proteinExistence type="predicted"/>
<organism evidence="1 2">
    <name type="scientific">Paenibacillus plantiphilus</name>
    <dbReference type="NCBI Taxonomy" id="2905650"/>
    <lineage>
        <taxon>Bacteria</taxon>
        <taxon>Bacillati</taxon>
        <taxon>Bacillota</taxon>
        <taxon>Bacilli</taxon>
        <taxon>Bacillales</taxon>
        <taxon>Paenibacillaceae</taxon>
        <taxon>Paenibacillus</taxon>
    </lineage>
</organism>
<evidence type="ECO:0000313" key="1">
    <source>
        <dbReference type="EMBL" id="CAH1210883.1"/>
    </source>
</evidence>
<evidence type="ECO:0000313" key="2">
    <source>
        <dbReference type="Proteomes" id="UP000838686"/>
    </source>
</evidence>
<protein>
    <submittedName>
        <fullName evidence="1">Uncharacterized protein</fullName>
    </submittedName>
</protein>
<dbReference type="Proteomes" id="UP000838686">
    <property type="component" value="Unassembled WGS sequence"/>
</dbReference>